<dbReference type="STRING" id="1032480.MLP_38730"/>
<name>F5XQ56_MICPN</name>
<dbReference type="OrthoDB" id="3788664at2"/>
<keyword evidence="1" id="KW-0472">Membrane</keyword>
<feature type="transmembrane region" description="Helical" evidence="1">
    <location>
        <begin position="28"/>
        <end position="51"/>
    </location>
</feature>
<feature type="transmembrane region" description="Helical" evidence="1">
    <location>
        <begin position="63"/>
        <end position="81"/>
    </location>
</feature>
<evidence type="ECO:0000313" key="3">
    <source>
        <dbReference type="Proteomes" id="UP000007947"/>
    </source>
</evidence>
<sequence length="109" mass="11966">MPTDSYFSDEASPQDPQERKSLDLVQRAVLSALLGVVLGLFSATLAVYLVLRGHHDLPHSDVIGLWVMTGVIGLVTSGSILMINRRKLYHPLLLLGLIPMAAAWYGIFH</sequence>
<organism evidence="2 3">
    <name type="scientific">Microlunatus phosphovorus (strain ATCC 700054 / DSM 10555 / JCM 9379 / NBRC 101784 / NCIMB 13414 / VKM Ac-1990 / NM-1)</name>
    <dbReference type="NCBI Taxonomy" id="1032480"/>
    <lineage>
        <taxon>Bacteria</taxon>
        <taxon>Bacillati</taxon>
        <taxon>Actinomycetota</taxon>
        <taxon>Actinomycetes</taxon>
        <taxon>Propionibacteriales</taxon>
        <taxon>Propionibacteriaceae</taxon>
        <taxon>Microlunatus</taxon>
    </lineage>
</organism>
<protein>
    <submittedName>
        <fullName evidence="2">Uncharacterized protein</fullName>
    </submittedName>
</protein>
<gene>
    <name evidence="2" type="ordered locus">MLP_38730</name>
</gene>
<reference evidence="2 3" key="1">
    <citation type="submission" date="2011-05" db="EMBL/GenBank/DDBJ databases">
        <title>Whole genome sequence of Microlunatus phosphovorus NM-1.</title>
        <authorList>
            <person name="Hosoyama A."/>
            <person name="Sasaki K."/>
            <person name="Harada T."/>
            <person name="Igarashi R."/>
            <person name="Kawakoshi A."/>
            <person name="Sasagawa M."/>
            <person name="Fukada J."/>
            <person name="Nakamura S."/>
            <person name="Katano Y."/>
            <person name="Hanada S."/>
            <person name="Kamagata Y."/>
            <person name="Nakamura N."/>
            <person name="Yamazaki S."/>
            <person name="Fujita N."/>
        </authorList>
    </citation>
    <scope>NUCLEOTIDE SEQUENCE [LARGE SCALE GENOMIC DNA]</scope>
    <source>
        <strain evidence="3">ATCC 700054 / DSM 10555 / JCM 9379 / NBRC 101784 / NCIMB 13414 / VKM Ac-1990 / NM-1</strain>
    </source>
</reference>
<dbReference type="EMBL" id="AP012204">
    <property type="protein sequence ID" value="BAK36887.1"/>
    <property type="molecule type" value="Genomic_DNA"/>
</dbReference>
<dbReference type="HOGENOM" id="CLU_163982_0_0_11"/>
<evidence type="ECO:0000256" key="1">
    <source>
        <dbReference type="SAM" id="Phobius"/>
    </source>
</evidence>
<proteinExistence type="predicted"/>
<dbReference type="KEGG" id="mph:MLP_38730"/>
<keyword evidence="1" id="KW-1133">Transmembrane helix</keyword>
<keyword evidence="3" id="KW-1185">Reference proteome</keyword>
<evidence type="ECO:0000313" key="2">
    <source>
        <dbReference type="EMBL" id="BAK36887.1"/>
    </source>
</evidence>
<dbReference type="RefSeq" id="WP_013864729.1">
    <property type="nucleotide sequence ID" value="NC_015635.1"/>
</dbReference>
<dbReference type="Proteomes" id="UP000007947">
    <property type="component" value="Chromosome"/>
</dbReference>
<feature type="transmembrane region" description="Helical" evidence="1">
    <location>
        <begin position="88"/>
        <end position="107"/>
    </location>
</feature>
<dbReference type="AlphaFoldDB" id="F5XQ56"/>
<accession>F5XQ56</accession>
<keyword evidence="1" id="KW-0812">Transmembrane</keyword>